<protein>
    <submittedName>
        <fullName evidence="1">Uncharacterized protein</fullName>
    </submittedName>
</protein>
<reference evidence="1 2" key="1">
    <citation type="submission" date="2017-10" db="EMBL/GenBank/DDBJ databases">
        <title>Comparative genomics in systemic dimorphic fungi from Ajellomycetaceae.</title>
        <authorList>
            <person name="Munoz J.F."/>
            <person name="Mcewen J.G."/>
            <person name="Clay O.K."/>
            <person name="Cuomo C.A."/>
        </authorList>
    </citation>
    <scope>NUCLEOTIDE SEQUENCE [LARGE SCALE GENOMIC DNA]</scope>
    <source>
        <strain evidence="1 2">UAMH130</strain>
    </source>
</reference>
<gene>
    <name evidence="1" type="ORF">GX51_04495</name>
</gene>
<sequence>MLFAAESSRLNHSLGNFHGFCAVFRATSKTTLTLVSPAACAQEDGLRISKPEVSISTFHRPTNQMHRLRHQSTLVPHVKPESGLNRSHTQQAFGGFDVEQISVLVAGKGL</sequence>
<name>A0A2B7X1V1_9EURO</name>
<keyword evidence="2" id="KW-1185">Reference proteome</keyword>
<dbReference type="Proteomes" id="UP000224080">
    <property type="component" value="Unassembled WGS sequence"/>
</dbReference>
<comment type="caution">
    <text evidence="1">The sequence shown here is derived from an EMBL/GenBank/DDBJ whole genome shotgun (WGS) entry which is preliminary data.</text>
</comment>
<organism evidence="1 2">
    <name type="scientific">Blastomyces parvus</name>
    <dbReference type="NCBI Taxonomy" id="2060905"/>
    <lineage>
        <taxon>Eukaryota</taxon>
        <taxon>Fungi</taxon>
        <taxon>Dikarya</taxon>
        <taxon>Ascomycota</taxon>
        <taxon>Pezizomycotina</taxon>
        <taxon>Eurotiomycetes</taxon>
        <taxon>Eurotiomycetidae</taxon>
        <taxon>Onygenales</taxon>
        <taxon>Ajellomycetaceae</taxon>
        <taxon>Blastomyces</taxon>
    </lineage>
</organism>
<accession>A0A2B7X1V1</accession>
<evidence type="ECO:0000313" key="2">
    <source>
        <dbReference type="Proteomes" id="UP000224080"/>
    </source>
</evidence>
<dbReference type="EMBL" id="PDNC01000056">
    <property type="protein sequence ID" value="PGH02761.1"/>
    <property type="molecule type" value="Genomic_DNA"/>
</dbReference>
<evidence type="ECO:0000313" key="1">
    <source>
        <dbReference type="EMBL" id="PGH02761.1"/>
    </source>
</evidence>
<dbReference type="AlphaFoldDB" id="A0A2B7X1V1"/>
<proteinExistence type="predicted"/>